<keyword evidence="8" id="KW-1185">Reference proteome</keyword>
<dbReference type="InterPro" id="IPR029068">
    <property type="entry name" value="Glyas_Bleomycin-R_OHBP_Dase"/>
</dbReference>
<dbReference type="PANTHER" id="PTHR11959">
    <property type="entry name" value="4-HYDROXYPHENYLPYRUVATE DIOXYGENASE"/>
    <property type="match status" value="1"/>
</dbReference>
<dbReference type="InterPro" id="IPR018146">
    <property type="entry name" value="Glyoxalase_1_CS"/>
</dbReference>
<evidence type="ECO:0000256" key="4">
    <source>
        <dbReference type="ARBA" id="ARBA00022737"/>
    </source>
</evidence>
<evidence type="ECO:0000256" key="3">
    <source>
        <dbReference type="ARBA" id="ARBA00022723"/>
    </source>
</evidence>
<dbReference type="InterPro" id="IPR037523">
    <property type="entry name" value="VOC_core"/>
</dbReference>
<dbReference type="Proteomes" id="UP000032568">
    <property type="component" value="Chromosome pTact"/>
</dbReference>
<reference evidence="7 8" key="2">
    <citation type="journal article" date="2022" name="Mar. Drugs">
        <title>Bioassay-Guided Fractionation Leads to the Detection of Cholic Acid Generated by the Rare Thalassomonas sp.</title>
        <authorList>
            <person name="Pheiffer F."/>
            <person name="Schneider Y.K."/>
            <person name="Hansen E.H."/>
            <person name="Andersen J.H."/>
            <person name="Isaksson J."/>
            <person name="Busche T."/>
            <person name="R C."/>
            <person name="Kalinowski J."/>
            <person name="Zyl L.V."/>
            <person name="Trindade M."/>
        </authorList>
    </citation>
    <scope>NUCLEOTIDE SEQUENCE [LARGE SCALE GENOMIC DNA]</scope>
    <source>
        <strain evidence="7 8">A5K-106</strain>
    </source>
</reference>
<evidence type="ECO:0000259" key="6">
    <source>
        <dbReference type="PROSITE" id="PS51819"/>
    </source>
</evidence>
<evidence type="ECO:0000256" key="5">
    <source>
        <dbReference type="ARBA" id="ARBA00023004"/>
    </source>
</evidence>
<name>A0AAF0C7C9_9GAMM</name>
<proteinExistence type="inferred from homology"/>
<organism evidence="7 8">
    <name type="scientific">Thalassomonas actiniarum</name>
    <dbReference type="NCBI Taxonomy" id="485447"/>
    <lineage>
        <taxon>Bacteria</taxon>
        <taxon>Pseudomonadati</taxon>
        <taxon>Pseudomonadota</taxon>
        <taxon>Gammaproteobacteria</taxon>
        <taxon>Alteromonadales</taxon>
        <taxon>Colwelliaceae</taxon>
        <taxon>Thalassomonas</taxon>
    </lineage>
</organism>
<keyword evidence="3" id="KW-0479">Metal-binding</keyword>
<dbReference type="PANTHER" id="PTHR11959:SF1">
    <property type="entry name" value="4-HYDROXYPHENYLPYRUVATE DIOXYGENASE"/>
    <property type="match status" value="1"/>
</dbReference>
<dbReference type="PROSITE" id="PS51819">
    <property type="entry name" value="VOC"/>
    <property type="match status" value="1"/>
</dbReference>
<evidence type="ECO:0000313" key="7">
    <source>
        <dbReference type="EMBL" id="WDE02729.1"/>
    </source>
</evidence>
<sequence length="159" mass="17704">MANIYSKIDHVAVAVLDLEKAIAFYQQMLGFEFQGRRETLGKNSGMISAVMGSGNFTIVLIQGLEPESQVSRYVEQYGPGVQHIALEVNDLESATKLIEEQGFTFATGIIKGQGLRQIFSNRDENSGMMFEIIERTGNEGFEDDSIQDLFNQLEEAELV</sequence>
<dbReference type="SUPFAM" id="SSF54593">
    <property type="entry name" value="Glyoxalase/Bleomycin resistance protein/Dihydroxybiphenyl dioxygenase"/>
    <property type="match status" value="1"/>
</dbReference>
<dbReference type="EMBL" id="CP059736">
    <property type="protein sequence ID" value="WDE02729.1"/>
    <property type="molecule type" value="Genomic_DNA"/>
</dbReference>
<dbReference type="AlphaFoldDB" id="A0AAF0C7C9"/>
<dbReference type="GO" id="GO:0046872">
    <property type="term" value="F:metal ion binding"/>
    <property type="evidence" value="ECO:0007669"/>
    <property type="project" value="UniProtKB-KW"/>
</dbReference>
<dbReference type="Pfam" id="PF13669">
    <property type="entry name" value="Glyoxalase_4"/>
    <property type="match status" value="1"/>
</dbReference>
<dbReference type="GO" id="GO:0006572">
    <property type="term" value="P:L-tyrosine catabolic process"/>
    <property type="evidence" value="ECO:0007669"/>
    <property type="project" value="TreeGrafter"/>
</dbReference>
<comment type="similarity">
    <text evidence="2">Belongs to the 4HPPD family.</text>
</comment>
<comment type="cofactor">
    <cofactor evidence="1">
        <name>Fe cation</name>
        <dbReference type="ChEBI" id="CHEBI:24875"/>
    </cofactor>
</comment>
<gene>
    <name evidence="7" type="ORF">SG35_030610</name>
</gene>
<dbReference type="KEGG" id="tact:SG35_030610"/>
<dbReference type="GO" id="GO:0004462">
    <property type="term" value="F:lactoylglutathione lyase activity"/>
    <property type="evidence" value="ECO:0007669"/>
    <property type="project" value="InterPro"/>
</dbReference>
<dbReference type="Gene3D" id="3.10.180.10">
    <property type="entry name" value="2,3-Dihydroxybiphenyl 1,2-Dioxygenase, domain 1"/>
    <property type="match status" value="1"/>
</dbReference>
<reference evidence="7 8" key="1">
    <citation type="journal article" date="2015" name="Genome Announc.">
        <title>Draft Genome Sequences of Marine Isolates of Thalassomonas viridans and Thalassomonas actiniarum.</title>
        <authorList>
            <person name="Olonade I."/>
            <person name="van Zyl L.J."/>
            <person name="Trindade M."/>
        </authorList>
    </citation>
    <scope>NUCLEOTIDE SEQUENCE [LARGE SCALE GENOMIC DNA]</scope>
    <source>
        <strain evidence="7 8">A5K-106</strain>
    </source>
</reference>
<keyword evidence="5" id="KW-0408">Iron</keyword>
<protein>
    <submittedName>
        <fullName evidence="7">VOC family protein</fullName>
    </submittedName>
</protein>
<keyword evidence="4" id="KW-0677">Repeat</keyword>
<dbReference type="PROSITE" id="PS00934">
    <property type="entry name" value="GLYOXALASE_I_1"/>
    <property type="match status" value="1"/>
</dbReference>
<dbReference type="GO" id="GO:0003868">
    <property type="term" value="F:4-hydroxyphenylpyruvate dioxygenase activity"/>
    <property type="evidence" value="ECO:0007669"/>
    <property type="project" value="InterPro"/>
</dbReference>
<evidence type="ECO:0000256" key="1">
    <source>
        <dbReference type="ARBA" id="ARBA00001962"/>
    </source>
</evidence>
<evidence type="ECO:0000256" key="2">
    <source>
        <dbReference type="ARBA" id="ARBA00005877"/>
    </source>
</evidence>
<dbReference type="InterPro" id="IPR005956">
    <property type="entry name" value="4OHPhenylPyrv_dOase"/>
</dbReference>
<evidence type="ECO:0000313" key="8">
    <source>
        <dbReference type="Proteomes" id="UP000032568"/>
    </source>
</evidence>
<accession>A0AAF0C7C9</accession>
<feature type="domain" description="VOC" evidence="6">
    <location>
        <begin position="7"/>
        <end position="135"/>
    </location>
</feature>